<feature type="transmembrane region" description="Helical" evidence="10">
    <location>
        <begin position="685"/>
        <end position="709"/>
    </location>
</feature>
<evidence type="ECO:0000256" key="5">
    <source>
        <dbReference type="ARBA" id="ARBA00023040"/>
    </source>
</evidence>
<comment type="subcellular location">
    <subcellularLocation>
        <location evidence="1">Cell membrane</location>
        <topology evidence="1">Multi-pass membrane protein</topology>
    </subcellularLocation>
</comment>
<dbReference type="InterPro" id="IPR017978">
    <property type="entry name" value="GPCR_3_C"/>
</dbReference>
<feature type="transmembrane region" description="Helical" evidence="10">
    <location>
        <begin position="488"/>
        <end position="505"/>
    </location>
</feature>
<keyword evidence="2" id="KW-1003">Cell membrane</keyword>
<dbReference type="SUPFAM" id="SSF53822">
    <property type="entry name" value="Periplasmic binding protein-like I"/>
    <property type="match status" value="1"/>
</dbReference>
<dbReference type="Pfam" id="PF00003">
    <property type="entry name" value="7tm_3"/>
    <property type="match status" value="1"/>
</dbReference>
<feature type="transmembrane region" description="Helical" evidence="10">
    <location>
        <begin position="525"/>
        <end position="542"/>
    </location>
</feature>
<keyword evidence="5" id="KW-0297">G-protein coupled receptor</keyword>
<dbReference type="PROSITE" id="PS50259">
    <property type="entry name" value="G_PROTEIN_RECEP_F3_4"/>
    <property type="match status" value="1"/>
</dbReference>
<dbReference type="InterPro" id="IPR002455">
    <property type="entry name" value="GPCR3_GABA-B"/>
</dbReference>
<dbReference type="PANTHER" id="PTHR10519">
    <property type="entry name" value="GABA-B RECEPTOR"/>
    <property type="match status" value="1"/>
</dbReference>
<dbReference type="Pfam" id="PF01094">
    <property type="entry name" value="ANF_receptor"/>
    <property type="match status" value="1"/>
</dbReference>
<feature type="transmembrane region" description="Helical" evidence="10">
    <location>
        <begin position="445"/>
        <end position="468"/>
    </location>
</feature>
<feature type="domain" description="G-protein coupled receptors family 3 profile" evidence="11">
    <location>
        <begin position="447"/>
        <end position="712"/>
    </location>
</feature>
<dbReference type="PRINTS" id="PR01176">
    <property type="entry name" value="GABABRECEPTR"/>
</dbReference>
<keyword evidence="3 10" id="KW-0812">Transmembrane</keyword>
<gene>
    <name evidence="12" type="ORF">PLOB_00038333</name>
</gene>
<comment type="caution">
    <text evidence="12">The sequence shown here is derived from an EMBL/GenBank/DDBJ whole genome shotgun (WGS) entry which is preliminary data.</text>
</comment>
<dbReference type="PROSITE" id="PS00981">
    <property type="entry name" value="G_PROTEIN_RECEP_F3_3"/>
    <property type="match status" value="1"/>
</dbReference>
<sequence>MHSCPQNHSSTLPVQEKRQIHIGAFVPFLKDDRYGHFTAMKMAIDIINNRTDILDNYTLVLDSEDTIWASGATAIRALFTLLNKENKPVILLGPSNTAALEPVAESAKLWKLVQVSYASGSPKFESRRIYPNTYRAAPSSASFSKAKAAFIKYFGWKRVAILHQYDPEFFSPTVDKLKIALVKSNISIIAIEGFEELGDVSFQMEKLKKLDARIIIGEFSHVGARNVFCEAFKRKMYGPNYAWIIFGEFSPTKIFADDWKLRNSVLRDCSSNELKEATNGYISTIKLDIRKDNNQTISGLTSERFWWQMRQLNEHNNLRKDSAYAFDSAWVIAMALDSAFAKGMKYEKLLNRKFKHVAAIRSGIQNINFAGLTVSITYDNMTDFELSNLVFFVVQGPVGFDENRERVGTVLIKQNREGKLLCKDNDNRPPKDHTSRKIELMMSPLPLIVIMWFMAAIGIICSLSFLYFNISKSKNRIIKMSSPKLNNIIIVGCILCYASIVLLGLDARFLDLQGYGINCNVNTSVFSIGFSLSFGAMFSKTWRVNKIFTAATVNKKMAIKDRHLLAIVVALLAVDAVFLSCWIIIDPLQAEELKFEELSRKEQDAFVIPALYHCTSAYKTKIVAGLLAYKGILVLFGLFLAWETRNVTIPALNDSKYIGMSVYNVVVLGIIGLVVTFVFDGSTHYVVTYAISSSCVIVCTTVTLLLVFVPKVSRKTKLPSQL</sequence>
<evidence type="ECO:0000313" key="12">
    <source>
        <dbReference type="EMBL" id="CAH3135995.1"/>
    </source>
</evidence>
<dbReference type="CDD" id="cd15047">
    <property type="entry name" value="7tmC_GABA-B-like"/>
    <property type="match status" value="1"/>
</dbReference>
<name>A0ABN8P742_9CNID</name>
<accession>A0ABN8P742</accession>
<organism evidence="12 13">
    <name type="scientific">Porites lobata</name>
    <dbReference type="NCBI Taxonomy" id="104759"/>
    <lineage>
        <taxon>Eukaryota</taxon>
        <taxon>Metazoa</taxon>
        <taxon>Cnidaria</taxon>
        <taxon>Anthozoa</taxon>
        <taxon>Hexacorallia</taxon>
        <taxon>Scleractinia</taxon>
        <taxon>Fungiina</taxon>
        <taxon>Poritidae</taxon>
        <taxon>Porites</taxon>
    </lineage>
</organism>
<keyword evidence="9" id="KW-0807">Transducer</keyword>
<dbReference type="InterPro" id="IPR028082">
    <property type="entry name" value="Peripla_BP_I"/>
</dbReference>
<keyword evidence="8" id="KW-0325">Glycoprotein</keyword>
<dbReference type="EMBL" id="CALNXK010000057">
    <property type="protein sequence ID" value="CAH3135995.1"/>
    <property type="molecule type" value="Genomic_DNA"/>
</dbReference>
<proteinExistence type="predicted"/>
<keyword evidence="7" id="KW-0675">Receptor</keyword>
<feature type="transmembrane region" description="Helical" evidence="10">
    <location>
        <begin position="622"/>
        <end position="642"/>
    </location>
</feature>
<dbReference type="PANTHER" id="PTHR10519:SF74">
    <property type="entry name" value="GAMMA-AMINOBUTYRIC ACID TYPE B RECEPTOR SUBUNIT 2"/>
    <property type="match status" value="1"/>
</dbReference>
<evidence type="ECO:0000256" key="8">
    <source>
        <dbReference type="ARBA" id="ARBA00023180"/>
    </source>
</evidence>
<dbReference type="InterPro" id="IPR001828">
    <property type="entry name" value="ANF_lig-bd_rcpt"/>
</dbReference>
<evidence type="ECO:0000256" key="6">
    <source>
        <dbReference type="ARBA" id="ARBA00023136"/>
    </source>
</evidence>
<reference evidence="12 13" key="1">
    <citation type="submission" date="2022-05" db="EMBL/GenBank/DDBJ databases">
        <authorList>
            <consortium name="Genoscope - CEA"/>
            <person name="William W."/>
        </authorList>
    </citation>
    <scope>NUCLEOTIDE SEQUENCE [LARGE SCALE GENOMIC DNA]</scope>
</reference>
<feature type="transmembrane region" description="Helical" evidence="10">
    <location>
        <begin position="662"/>
        <end position="679"/>
    </location>
</feature>
<evidence type="ECO:0000256" key="3">
    <source>
        <dbReference type="ARBA" id="ARBA00022692"/>
    </source>
</evidence>
<dbReference type="Proteomes" id="UP001159405">
    <property type="component" value="Unassembled WGS sequence"/>
</dbReference>
<protein>
    <recommendedName>
        <fullName evidence="11">G-protein coupled receptors family 3 profile domain-containing protein</fullName>
    </recommendedName>
</protein>
<evidence type="ECO:0000256" key="9">
    <source>
        <dbReference type="ARBA" id="ARBA00023224"/>
    </source>
</evidence>
<evidence type="ECO:0000256" key="1">
    <source>
        <dbReference type="ARBA" id="ARBA00004651"/>
    </source>
</evidence>
<evidence type="ECO:0000313" key="13">
    <source>
        <dbReference type="Proteomes" id="UP001159405"/>
    </source>
</evidence>
<dbReference type="InterPro" id="IPR017979">
    <property type="entry name" value="GPCR_3_CS"/>
</dbReference>
<evidence type="ECO:0000256" key="7">
    <source>
        <dbReference type="ARBA" id="ARBA00023170"/>
    </source>
</evidence>
<evidence type="ECO:0000256" key="10">
    <source>
        <dbReference type="SAM" id="Phobius"/>
    </source>
</evidence>
<feature type="transmembrane region" description="Helical" evidence="10">
    <location>
        <begin position="563"/>
        <end position="585"/>
    </location>
</feature>
<dbReference type="CDD" id="cd06366">
    <property type="entry name" value="PBP1_GABAb_receptor"/>
    <property type="match status" value="1"/>
</dbReference>
<dbReference type="PRINTS" id="PR01177">
    <property type="entry name" value="GABAB1RECPTR"/>
</dbReference>
<evidence type="ECO:0000259" key="11">
    <source>
        <dbReference type="PROSITE" id="PS50259"/>
    </source>
</evidence>
<keyword evidence="13" id="KW-1185">Reference proteome</keyword>
<keyword evidence="4 10" id="KW-1133">Transmembrane helix</keyword>
<evidence type="ECO:0000256" key="4">
    <source>
        <dbReference type="ARBA" id="ARBA00022989"/>
    </source>
</evidence>
<evidence type="ECO:0000256" key="2">
    <source>
        <dbReference type="ARBA" id="ARBA00022475"/>
    </source>
</evidence>
<dbReference type="Gene3D" id="3.40.50.2300">
    <property type="match status" value="2"/>
</dbReference>
<keyword evidence="6 10" id="KW-0472">Membrane</keyword>